<feature type="domain" description="Ig-like" evidence="6">
    <location>
        <begin position="162"/>
        <end position="242"/>
    </location>
</feature>
<organism evidence="7">
    <name type="scientific">Arion vulgaris</name>
    <dbReference type="NCBI Taxonomy" id="1028688"/>
    <lineage>
        <taxon>Eukaryota</taxon>
        <taxon>Metazoa</taxon>
        <taxon>Spiralia</taxon>
        <taxon>Lophotrochozoa</taxon>
        <taxon>Mollusca</taxon>
        <taxon>Gastropoda</taxon>
        <taxon>Heterobranchia</taxon>
        <taxon>Euthyneura</taxon>
        <taxon>Panpulmonata</taxon>
        <taxon>Eupulmonata</taxon>
        <taxon>Stylommatophora</taxon>
        <taxon>Helicina</taxon>
        <taxon>Arionoidea</taxon>
        <taxon>Arionidae</taxon>
        <taxon>Arion</taxon>
    </lineage>
</organism>
<evidence type="ECO:0000256" key="1">
    <source>
        <dbReference type="ARBA" id="ARBA00004479"/>
    </source>
</evidence>
<dbReference type="GO" id="GO:0005911">
    <property type="term" value="C:cell-cell junction"/>
    <property type="evidence" value="ECO:0007669"/>
    <property type="project" value="TreeGrafter"/>
</dbReference>
<dbReference type="Pfam" id="PF07686">
    <property type="entry name" value="V-set"/>
    <property type="match status" value="1"/>
</dbReference>
<feature type="domain" description="Ig-like" evidence="6">
    <location>
        <begin position="253"/>
        <end position="342"/>
    </location>
</feature>
<dbReference type="InterPro" id="IPR051275">
    <property type="entry name" value="Cell_adhesion_signaling"/>
</dbReference>
<dbReference type="GO" id="GO:0005886">
    <property type="term" value="C:plasma membrane"/>
    <property type="evidence" value="ECO:0007669"/>
    <property type="project" value="TreeGrafter"/>
</dbReference>
<dbReference type="InterPro" id="IPR003599">
    <property type="entry name" value="Ig_sub"/>
</dbReference>
<dbReference type="SMART" id="SM00408">
    <property type="entry name" value="IGc2"/>
    <property type="match status" value="4"/>
</dbReference>
<reference evidence="7" key="1">
    <citation type="submission" date="2014-12" db="EMBL/GenBank/DDBJ databases">
        <title>Insight into the proteome of Arion vulgaris.</title>
        <authorList>
            <person name="Aradska J."/>
            <person name="Bulat T."/>
            <person name="Smidak R."/>
            <person name="Sarate P."/>
            <person name="Gangsoo J."/>
            <person name="Sialana F."/>
            <person name="Bilban M."/>
            <person name="Lubec G."/>
        </authorList>
    </citation>
    <scope>NUCLEOTIDE SEQUENCE</scope>
    <source>
        <tissue evidence="7">Skin</tissue>
    </source>
</reference>
<dbReference type="CDD" id="cd00096">
    <property type="entry name" value="Ig"/>
    <property type="match status" value="1"/>
</dbReference>
<sequence length="462" mass="52242">MESMKKRETLHRTYLQRTGLCLAHHLFILAVCLLLHTEAVRSQTPLQEKDIEITHKIDTDAVLTCVVKDLGTRRIMWNKLSDPYPISVGKTRFNPRKNYKIDATDNRSVLTIKNIKLEDAGEYQCRVTGQVYQAEILTLNIQGVTDNTYLLKSETEILAVIGSTAVLPCQVQNIQNNLVLWKNSKNDVLTLGRKKYNGDNRLAIQHITSTEWSLRIKNIRESDFGLYTCMINSQPILTRTVQLKNSLPAQLAPLLIHDNSFRKRVDAVSGETVSLTCNFKASPPAKVSWYRRKTENGKTIKQELGKGNTFTIRSVISEQSGLYFCVGDNGLKPAGRGKIQLNILAPPTAAPVLETTTLHAVDQIGPHMYADKKRIGQQRGLNFKIECTAIGLPRPVISWSRHEKTLSNNYKYKITDENSKHDQVHSVLLVRSAVDGDFGDYRCQGRNFLGQQYITFEVYVIN</sequence>
<dbReference type="Pfam" id="PF07679">
    <property type="entry name" value="I-set"/>
    <property type="match status" value="2"/>
</dbReference>
<keyword evidence="3" id="KW-1015">Disulfide bond</keyword>
<proteinExistence type="predicted"/>
<dbReference type="GO" id="GO:0050839">
    <property type="term" value="F:cell adhesion molecule binding"/>
    <property type="evidence" value="ECO:0007669"/>
    <property type="project" value="TreeGrafter"/>
</dbReference>
<dbReference type="InterPro" id="IPR036179">
    <property type="entry name" value="Ig-like_dom_sf"/>
</dbReference>
<dbReference type="Gene3D" id="2.60.40.10">
    <property type="entry name" value="Immunoglobulins"/>
    <property type="match status" value="4"/>
</dbReference>
<dbReference type="PROSITE" id="PS50835">
    <property type="entry name" value="IG_LIKE"/>
    <property type="match status" value="4"/>
</dbReference>
<evidence type="ECO:0000313" key="7">
    <source>
        <dbReference type="EMBL" id="CEK84927.1"/>
    </source>
</evidence>
<evidence type="ECO:0000259" key="6">
    <source>
        <dbReference type="PROSITE" id="PS50835"/>
    </source>
</evidence>
<dbReference type="AlphaFoldDB" id="A0A0B7AWF7"/>
<name>A0A0B7AWF7_9EUPU</name>
<evidence type="ECO:0000256" key="5">
    <source>
        <dbReference type="ARBA" id="ARBA00023319"/>
    </source>
</evidence>
<keyword evidence="2" id="KW-0472">Membrane</keyword>
<gene>
    <name evidence="7" type="primary">ORF145281</name>
</gene>
<dbReference type="SMART" id="SM00409">
    <property type="entry name" value="IG"/>
    <property type="match status" value="4"/>
</dbReference>
<keyword evidence="4" id="KW-0325">Glycoprotein</keyword>
<dbReference type="InterPro" id="IPR013098">
    <property type="entry name" value="Ig_I-set"/>
</dbReference>
<dbReference type="Pfam" id="PF13927">
    <property type="entry name" value="Ig_3"/>
    <property type="match status" value="1"/>
</dbReference>
<dbReference type="InterPro" id="IPR007110">
    <property type="entry name" value="Ig-like_dom"/>
</dbReference>
<dbReference type="EMBL" id="HACG01038062">
    <property type="protein sequence ID" value="CEK84927.1"/>
    <property type="molecule type" value="Transcribed_RNA"/>
</dbReference>
<dbReference type="InterPro" id="IPR003598">
    <property type="entry name" value="Ig_sub2"/>
</dbReference>
<dbReference type="InterPro" id="IPR013783">
    <property type="entry name" value="Ig-like_fold"/>
</dbReference>
<feature type="domain" description="Ig-like" evidence="6">
    <location>
        <begin position="366"/>
        <end position="455"/>
    </location>
</feature>
<dbReference type="PANTHER" id="PTHR11640">
    <property type="entry name" value="NEPHRIN"/>
    <property type="match status" value="1"/>
</dbReference>
<evidence type="ECO:0000256" key="2">
    <source>
        <dbReference type="ARBA" id="ARBA00023136"/>
    </source>
</evidence>
<comment type="subcellular location">
    <subcellularLocation>
        <location evidence="1">Membrane</location>
        <topology evidence="1">Single-pass type I membrane protein</topology>
    </subcellularLocation>
</comment>
<keyword evidence="5" id="KW-0393">Immunoglobulin domain</keyword>
<dbReference type="SMART" id="SM00406">
    <property type="entry name" value="IGv"/>
    <property type="match status" value="3"/>
</dbReference>
<dbReference type="GO" id="GO:0098609">
    <property type="term" value="P:cell-cell adhesion"/>
    <property type="evidence" value="ECO:0007669"/>
    <property type="project" value="TreeGrafter"/>
</dbReference>
<feature type="domain" description="Ig-like" evidence="6">
    <location>
        <begin position="63"/>
        <end position="137"/>
    </location>
</feature>
<protein>
    <recommendedName>
        <fullName evidence="6">Ig-like domain-containing protein</fullName>
    </recommendedName>
</protein>
<dbReference type="PANTHER" id="PTHR11640:SF158">
    <property type="entry name" value="V-SET AND IMMUNOGLOBULIN DOMAIN-CONTAINING PROTEIN 10-LIKE 2"/>
    <property type="match status" value="1"/>
</dbReference>
<evidence type="ECO:0000256" key="3">
    <source>
        <dbReference type="ARBA" id="ARBA00023157"/>
    </source>
</evidence>
<dbReference type="SUPFAM" id="SSF48726">
    <property type="entry name" value="Immunoglobulin"/>
    <property type="match status" value="4"/>
</dbReference>
<evidence type="ECO:0000256" key="4">
    <source>
        <dbReference type="ARBA" id="ARBA00023180"/>
    </source>
</evidence>
<dbReference type="InterPro" id="IPR013106">
    <property type="entry name" value="Ig_V-set"/>
</dbReference>
<accession>A0A0B7AWF7</accession>